<dbReference type="InterPro" id="IPR032675">
    <property type="entry name" value="LRR_dom_sf"/>
</dbReference>
<accession>A0A814XI33</accession>
<name>A0A814XI33_9BILA</name>
<dbReference type="AlphaFoldDB" id="A0A814XI33"/>
<evidence type="ECO:0000313" key="1">
    <source>
        <dbReference type="EMBL" id="CAF0832357.1"/>
    </source>
</evidence>
<keyword evidence="3" id="KW-1185">Reference proteome</keyword>
<reference evidence="2" key="1">
    <citation type="submission" date="2021-02" db="EMBL/GenBank/DDBJ databases">
        <authorList>
            <person name="Nowell W R."/>
        </authorList>
    </citation>
    <scope>NUCLEOTIDE SEQUENCE</scope>
</reference>
<dbReference type="Proteomes" id="UP000663877">
    <property type="component" value="Unassembled WGS sequence"/>
</dbReference>
<evidence type="ECO:0000313" key="2">
    <source>
        <dbReference type="EMBL" id="CAF1216810.1"/>
    </source>
</evidence>
<proteinExistence type="predicted"/>
<evidence type="ECO:0008006" key="4">
    <source>
        <dbReference type="Google" id="ProtNLM"/>
    </source>
</evidence>
<organism evidence="2 3">
    <name type="scientific">Adineta steineri</name>
    <dbReference type="NCBI Taxonomy" id="433720"/>
    <lineage>
        <taxon>Eukaryota</taxon>
        <taxon>Metazoa</taxon>
        <taxon>Spiralia</taxon>
        <taxon>Gnathifera</taxon>
        <taxon>Rotifera</taxon>
        <taxon>Eurotatoria</taxon>
        <taxon>Bdelloidea</taxon>
        <taxon>Adinetida</taxon>
        <taxon>Adinetidae</taxon>
        <taxon>Adineta</taxon>
    </lineage>
</organism>
<gene>
    <name evidence="1" type="ORF">BJG266_LOCUS6855</name>
    <name evidence="2" type="ORF">QVE165_LOCUS26671</name>
</gene>
<dbReference type="EMBL" id="CAJNOM010000199">
    <property type="protein sequence ID" value="CAF1216810.1"/>
    <property type="molecule type" value="Genomic_DNA"/>
</dbReference>
<protein>
    <recommendedName>
        <fullName evidence="4">F-box domain-containing protein</fullName>
    </recommendedName>
</protein>
<dbReference type="OrthoDB" id="10012882at2759"/>
<dbReference type="Proteomes" id="UP000663832">
    <property type="component" value="Unassembled WGS sequence"/>
</dbReference>
<sequence length="588" mass="68584">MSLLLDRIPVEIFHIIFDYFWAHEILHSFNNISNYLNSILSNYKHYLINFESIRKSHFDVVCRSIRPEQLITLILSDKIETVNQSQLFQSLFSIEQFTHLRALKLIELDDDGGSFFSNLCKIPKLLSLQINTNINVPLIKSLPSLETFIINIPSGIHFNIDSSISMIQFKQLRHLTLFNCSCRQLQKIFDQAIHLTSLKISITFFDSDELHAFINFHQEKTRLSSLISLNLFVNGGGKYINHAKSYLPFVSFSGHKIMRSYVERFLAPLQRLRRLELVIPSLAEHSFLDAGQWERFLSSHLSRLSTFNFIISSWSSGTNIIDQYRRPFWLSRHWYVACDSSHSCLLTVPYFASTLIKNPSVPLSPNCTTLPIEQHHIFYDCVTDFTFDSDECKLLSGYNYVKNLVLQCSYIEDNVVDLSQVQSFIVSTPEWSLYKIITLIKEEMPAVNSLTLDYAYPRVSYQCLENISLKQVKKLCLPEYRNFEGIKPFDWSQLFPCVERLHISINSKSQIKCLLNQFRNLISGYFYVGFGHQDRNKSIQITRSWLQKQISCSKRKITKNFTYRIDNQFSFSLCLWIGEDDEISENSY</sequence>
<evidence type="ECO:0000313" key="3">
    <source>
        <dbReference type="Proteomes" id="UP000663832"/>
    </source>
</evidence>
<dbReference type="EMBL" id="CAJNOI010000020">
    <property type="protein sequence ID" value="CAF0832357.1"/>
    <property type="molecule type" value="Genomic_DNA"/>
</dbReference>
<dbReference type="Gene3D" id="3.80.10.10">
    <property type="entry name" value="Ribonuclease Inhibitor"/>
    <property type="match status" value="1"/>
</dbReference>
<comment type="caution">
    <text evidence="2">The sequence shown here is derived from an EMBL/GenBank/DDBJ whole genome shotgun (WGS) entry which is preliminary data.</text>
</comment>